<keyword evidence="4 5" id="KW-0574">Periplasm</keyword>
<dbReference type="PANTHER" id="PTHR30222">
    <property type="entry name" value="SPERMIDINE/PUTRESCINE-BINDING PERIPLASMIC PROTEIN"/>
    <property type="match status" value="1"/>
</dbReference>
<accession>A0A556A7B9</accession>
<dbReference type="Gene3D" id="3.40.190.10">
    <property type="entry name" value="Periplasmic binding protein-like II"/>
    <property type="match status" value="2"/>
</dbReference>
<keyword evidence="3" id="KW-0732">Signal</keyword>
<dbReference type="GO" id="GO:0015846">
    <property type="term" value="P:polyamine transport"/>
    <property type="evidence" value="ECO:0007669"/>
    <property type="project" value="InterPro"/>
</dbReference>
<comment type="function">
    <text evidence="5">Required for the activity of the bacterial periplasmic transport system of putrescine.</text>
</comment>
<evidence type="ECO:0000256" key="1">
    <source>
        <dbReference type="ARBA" id="ARBA00004418"/>
    </source>
</evidence>
<evidence type="ECO:0000256" key="4">
    <source>
        <dbReference type="ARBA" id="ARBA00022764"/>
    </source>
</evidence>
<dbReference type="PIRSF" id="PIRSF019574">
    <property type="entry name" value="Periplasmic_polyamine_BP"/>
    <property type="match status" value="1"/>
</dbReference>
<gene>
    <name evidence="7" type="ORF">FOZ76_24355</name>
</gene>
<dbReference type="Proteomes" id="UP000318405">
    <property type="component" value="Unassembled WGS sequence"/>
</dbReference>
<dbReference type="GO" id="GO:0042597">
    <property type="term" value="C:periplasmic space"/>
    <property type="evidence" value="ECO:0007669"/>
    <property type="project" value="UniProtKB-SubCell"/>
</dbReference>
<comment type="caution">
    <text evidence="7">The sequence shown here is derived from an EMBL/GenBank/DDBJ whole genome shotgun (WGS) entry which is preliminary data.</text>
</comment>
<dbReference type="OrthoDB" id="9769319at2"/>
<evidence type="ECO:0000256" key="5">
    <source>
        <dbReference type="PIRNR" id="PIRNR019574"/>
    </source>
</evidence>
<dbReference type="CDD" id="cd13659">
    <property type="entry name" value="PBP2_PotF"/>
    <property type="match status" value="1"/>
</dbReference>
<sequence length="403" mass="44473">MRCRLTLSFGLADEKPRRPRNHGLRAGTSIPSKEQTTVKVTALHALSLAGLLAAATAGAPAGAQQVNVYNWAEYTAPDTLPGFEKATGIKVNYNVFDTNDALQATLLTGRSGYDVVVPSTHYAARQREGGLFQKLDKSLIPNWQHLDPDIMALVAQADPGNEYFVPWGMGTNGLGFNVTRAQEILGKDADLGTWDMLFNPENAQKFQGCGISILDEAAQVFPAVLHYIGKDPNSSDPKDYQEAMEVLKKIRPYVRQFSSSGYIDELAVGDLCLVYGFSGDVFIARTRAEETKRDYTVDYFVPKGGAPVWFDVMAIPKGAKNVKEAHAFINYIETPEVHAAITNAVFFPNANQEARKLVDPKVADNPMIYPPPEVAKTLFVIQPQPLEIQRLQNRLWNELKTGR</sequence>
<comment type="subcellular location">
    <subcellularLocation>
        <location evidence="1 5">Periplasm</location>
    </subcellularLocation>
</comment>
<evidence type="ECO:0000313" key="7">
    <source>
        <dbReference type="EMBL" id="TSH88780.1"/>
    </source>
</evidence>
<dbReference type="SUPFAM" id="SSF53850">
    <property type="entry name" value="Periplasmic binding protein-like II"/>
    <property type="match status" value="1"/>
</dbReference>
<dbReference type="Pfam" id="PF13416">
    <property type="entry name" value="SBP_bac_8"/>
    <property type="match status" value="1"/>
</dbReference>
<comment type="similarity">
    <text evidence="5">Belongs to the bacterial solute-binding protein PotD/PotF family.</text>
</comment>
<organism evidence="7 8">
    <name type="scientific">Verticiella sediminum</name>
    <dbReference type="NCBI Taxonomy" id="1247510"/>
    <lineage>
        <taxon>Bacteria</taxon>
        <taxon>Pseudomonadati</taxon>
        <taxon>Pseudomonadota</taxon>
        <taxon>Betaproteobacteria</taxon>
        <taxon>Burkholderiales</taxon>
        <taxon>Alcaligenaceae</taxon>
        <taxon>Verticiella</taxon>
    </lineage>
</organism>
<keyword evidence="8" id="KW-1185">Reference proteome</keyword>
<dbReference type="GO" id="GO:0019808">
    <property type="term" value="F:polyamine binding"/>
    <property type="evidence" value="ECO:0007669"/>
    <property type="project" value="InterPro"/>
</dbReference>
<dbReference type="PANTHER" id="PTHR30222:SF12">
    <property type="entry name" value="NORSPERMIDINE SENSOR"/>
    <property type="match status" value="1"/>
</dbReference>
<proteinExistence type="inferred from homology"/>
<evidence type="ECO:0000256" key="3">
    <source>
        <dbReference type="ARBA" id="ARBA00022729"/>
    </source>
</evidence>
<reference evidence="7 8" key="1">
    <citation type="submission" date="2019-07" db="EMBL/GenBank/DDBJ databases">
        <title>Qingshengfaniella alkalisoli gen. nov., sp. nov., isolated from saline soil.</title>
        <authorList>
            <person name="Xu L."/>
            <person name="Huang X.-X."/>
            <person name="Sun J.-Q."/>
        </authorList>
    </citation>
    <scope>NUCLEOTIDE SEQUENCE [LARGE SCALE GENOMIC DNA]</scope>
    <source>
        <strain evidence="7 8">DSM 27279</strain>
    </source>
</reference>
<evidence type="ECO:0000313" key="8">
    <source>
        <dbReference type="Proteomes" id="UP000318405"/>
    </source>
</evidence>
<protein>
    <recommendedName>
        <fullName evidence="5">Putrescine-binding periplasmic protein</fullName>
    </recommendedName>
</protein>
<dbReference type="InterPro" id="IPR006059">
    <property type="entry name" value="SBP"/>
</dbReference>
<name>A0A556A7B9_9BURK</name>
<dbReference type="EMBL" id="VLTJ01000042">
    <property type="protein sequence ID" value="TSH88780.1"/>
    <property type="molecule type" value="Genomic_DNA"/>
</dbReference>
<evidence type="ECO:0000256" key="2">
    <source>
        <dbReference type="ARBA" id="ARBA00022448"/>
    </source>
</evidence>
<dbReference type="InterPro" id="IPR001188">
    <property type="entry name" value="Sperm_putr-bd"/>
</dbReference>
<dbReference type="AlphaFoldDB" id="A0A556A7B9"/>
<keyword evidence="2 5" id="KW-0813">Transport</keyword>
<dbReference type="PRINTS" id="PR00909">
    <property type="entry name" value="SPERMDNBNDNG"/>
</dbReference>
<evidence type="ECO:0000256" key="6">
    <source>
        <dbReference type="PIRSR" id="PIRSR019574-1"/>
    </source>
</evidence>
<feature type="binding site" evidence="6">
    <location>
        <position position="73"/>
    </location>
    <ligand>
        <name>spermidine</name>
        <dbReference type="ChEBI" id="CHEBI:57834"/>
    </ligand>
</feature>